<organism evidence="4 5">
    <name type="scientific">Anaeromyxobacter dehalogenans (strain ATCC BAA-258 / DSM 21875 / 2CP-1)</name>
    <dbReference type="NCBI Taxonomy" id="455488"/>
    <lineage>
        <taxon>Bacteria</taxon>
        <taxon>Pseudomonadati</taxon>
        <taxon>Myxococcota</taxon>
        <taxon>Myxococcia</taxon>
        <taxon>Myxococcales</taxon>
        <taxon>Cystobacterineae</taxon>
        <taxon>Anaeromyxobacteraceae</taxon>
        <taxon>Anaeromyxobacter</taxon>
    </lineage>
</organism>
<feature type="signal peptide" evidence="2">
    <location>
        <begin position="1"/>
        <end position="28"/>
    </location>
</feature>
<evidence type="ECO:0000256" key="2">
    <source>
        <dbReference type="SAM" id="SignalP"/>
    </source>
</evidence>
<keyword evidence="2" id="KW-0732">Signal</keyword>
<gene>
    <name evidence="4" type="ordered locus">A2cp1_0517</name>
</gene>
<evidence type="ECO:0000313" key="5">
    <source>
        <dbReference type="Proteomes" id="UP000007089"/>
    </source>
</evidence>
<dbReference type="Pfam" id="PF13084">
    <property type="entry name" value="DUF3943"/>
    <property type="match status" value="1"/>
</dbReference>
<feature type="chain" id="PRO_5002872720" description="DUF3943 domain-containing protein" evidence="2">
    <location>
        <begin position="29"/>
        <end position="517"/>
    </location>
</feature>
<keyword evidence="5" id="KW-1185">Reference proteome</keyword>
<dbReference type="HOGENOM" id="CLU_039377_0_0_7"/>
<accession>B8JBV2</accession>
<evidence type="ECO:0000256" key="1">
    <source>
        <dbReference type="SAM" id="MobiDB-lite"/>
    </source>
</evidence>
<evidence type="ECO:0000313" key="4">
    <source>
        <dbReference type="EMBL" id="ACL63874.1"/>
    </source>
</evidence>
<evidence type="ECO:0000259" key="3">
    <source>
        <dbReference type="Pfam" id="PF13084"/>
    </source>
</evidence>
<dbReference type="AlphaFoldDB" id="B8JBV2"/>
<protein>
    <recommendedName>
        <fullName evidence="3">DUF3943 domain-containing protein</fullName>
    </recommendedName>
</protein>
<reference evidence="4" key="1">
    <citation type="submission" date="2009-01" db="EMBL/GenBank/DDBJ databases">
        <title>Complete sequence of Anaeromyxobacter dehalogenans 2CP-1.</title>
        <authorList>
            <consortium name="US DOE Joint Genome Institute"/>
            <person name="Lucas S."/>
            <person name="Copeland A."/>
            <person name="Lapidus A."/>
            <person name="Glavina del Rio T."/>
            <person name="Dalin E."/>
            <person name="Tice H."/>
            <person name="Bruce D."/>
            <person name="Goodwin L."/>
            <person name="Pitluck S."/>
            <person name="Saunders E."/>
            <person name="Brettin T."/>
            <person name="Detter J.C."/>
            <person name="Han C."/>
            <person name="Larimer F."/>
            <person name="Land M."/>
            <person name="Hauser L."/>
            <person name="Kyrpides N."/>
            <person name="Ovchinnikova G."/>
            <person name="Beliaev A.S."/>
            <person name="Richardson P."/>
        </authorList>
    </citation>
    <scope>NUCLEOTIDE SEQUENCE</scope>
    <source>
        <strain evidence="4">2CP-1</strain>
    </source>
</reference>
<feature type="domain" description="DUF3943" evidence="3">
    <location>
        <begin position="133"/>
        <end position="234"/>
    </location>
</feature>
<feature type="region of interest" description="Disordered" evidence="1">
    <location>
        <begin position="24"/>
        <end position="48"/>
    </location>
</feature>
<proteinExistence type="predicted"/>
<dbReference type="EMBL" id="CP001359">
    <property type="protein sequence ID" value="ACL63874.1"/>
    <property type="molecule type" value="Genomic_DNA"/>
</dbReference>
<dbReference type="KEGG" id="acp:A2cp1_0517"/>
<dbReference type="Proteomes" id="UP000007089">
    <property type="component" value="Chromosome"/>
</dbReference>
<sequence length="517" mass="54344">MRGSAVPARRVLIAAACLALSWPQPHDAADPRSPPPAAEDEVAAASAPAAPLRAVAPDAPAATAATLPASVLPPPALSPRPSPHPLPPGANVFLPAAESAAVTLAMMGWNRWVGEAPWADITGDSIGRNLRSAWVLDDDQFWINQFGHPYQGMWSMTAARSAGLGFWGSTPYTIASSLVWEIAGETEPPSINDQITTPIGGIVLGEVLFRLAGILRGDGRNPWRELGAGLLAPMDALNHGLLHDGHDELDEPRAWTLSAGPVAARLAWDAAGPPPGWETSPEVAFRMVHGLAWHPAFRFERPFDHFELEAAYAGRSNPDATLILRGLLAGATYGDPAGWRGVYGLYGSFDLDTPGVFRVSTSALGLGTSGGRLLAHDVRVEGTAIVSGILIGGGGQVARDAEGKGRDYRLGPGGQSVLELQLTAAERATVRLGLRHYLLFGAGTIGGDELIGAGDAAVVVRIAGEHGVGIEGTLHTRTLWPETGGREAFTGRSVRVFWEMNGFHAPPEPLDPALLTQ</sequence>
<dbReference type="InterPro" id="IPR025079">
    <property type="entry name" value="DUF3943"/>
</dbReference>
<name>B8JBV2_ANAD2</name>